<proteinExistence type="predicted"/>
<organism evidence="2 3">
    <name type="scientific">Portunus trituberculatus</name>
    <name type="common">Swimming crab</name>
    <name type="synonym">Neptunus trituberculatus</name>
    <dbReference type="NCBI Taxonomy" id="210409"/>
    <lineage>
        <taxon>Eukaryota</taxon>
        <taxon>Metazoa</taxon>
        <taxon>Ecdysozoa</taxon>
        <taxon>Arthropoda</taxon>
        <taxon>Crustacea</taxon>
        <taxon>Multicrustacea</taxon>
        <taxon>Malacostraca</taxon>
        <taxon>Eumalacostraca</taxon>
        <taxon>Eucarida</taxon>
        <taxon>Decapoda</taxon>
        <taxon>Pleocyemata</taxon>
        <taxon>Brachyura</taxon>
        <taxon>Eubrachyura</taxon>
        <taxon>Portunoidea</taxon>
        <taxon>Portunidae</taxon>
        <taxon>Portuninae</taxon>
        <taxon>Portunus</taxon>
    </lineage>
</organism>
<reference evidence="2 3" key="1">
    <citation type="submission" date="2019-05" db="EMBL/GenBank/DDBJ databases">
        <title>Another draft genome of Portunus trituberculatus and its Hox gene families provides insights of decapod evolution.</title>
        <authorList>
            <person name="Jeong J.-H."/>
            <person name="Song I."/>
            <person name="Kim S."/>
            <person name="Choi T."/>
            <person name="Kim D."/>
            <person name="Ryu S."/>
            <person name="Kim W."/>
        </authorList>
    </citation>
    <scope>NUCLEOTIDE SEQUENCE [LARGE SCALE GENOMIC DNA]</scope>
    <source>
        <tissue evidence="2">Muscle</tissue>
    </source>
</reference>
<keyword evidence="3" id="KW-1185">Reference proteome</keyword>
<dbReference type="Proteomes" id="UP000324222">
    <property type="component" value="Unassembled WGS sequence"/>
</dbReference>
<gene>
    <name evidence="2" type="ORF">E2C01_015266</name>
</gene>
<protein>
    <submittedName>
        <fullName evidence="2">Uncharacterized protein</fullName>
    </submittedName>
</protein>
<evidence type="ECO:0000313" key="3">
    <source>
        <dbReference type="Proteomes" id="UP000324222"/>
    </source>
</evidence>
<dbReference type="EMBL" id="VSRR010001066">
    <property type="protein sequence ID" value="MPC22256.1"/>
    <property type="molecule type" value="Genomic_DNA"/>
</dbReference>
<evidence type="ECO:0000256" key="1">
    <source>
        <dbReference type="SAM" id="MobiDB-lite"/>
    </source>
</evidence>
<dbReference type="AlphaFoldDB" id="A0A5B7DMP9"/>
<comment type="caution">
    <text evidence="2">The sequence shown here is derived from an EMBL/GenBank/DDBJ whole genome shotgun (WGS) entry which is preliminary data.</text>
</comment>
<evidence type="ECO:0000313" key="2">
    <source>
        <dbReference type="EMBL" id="MPC22256.1"/>
    </source>
</evidence>
<feature type="region of interest" description="Disordered" evidence="1">
    <location>
        <begin position="1"/>
        <end position="26"/>
    </location>
</feature>
<accession>A0A5B7DMP9</accession>
<sequence length="157" mass="16839">MPQERWQGWSRRYVPPPGSGASGGLSGNWAVRQDRAPLCPLENEVPTSAPPNNYIILVERAATLVSFASVRAAWFPPPYAIVLGSYFPWPGDSSGRLSYSCFTQCEGERAGGLLAGWLAWGQSDGGETALLGRWRALVAEASTKPVTSTRRLAAAAC</sequence>
<name>A0A5B7DMP9_PORTR</name>